<name>A0AC34GK90_9BILA</name>
<organism evidence="1 2">
    <name type="scientific">Panagrolaimus sp. ES5</name>
    <dbReference type="NCBI Taxonomy" id="591445"/>
    <lineage>
        <taxon>Eukaryota</taxon>
        <taxon>Metazoa</taxon>
        <taxon>Ecdysozoa</taxon>
        <taxon>Nematoda</taxon>
        <taxon>Chromadorea</taxon>
        <taxon>Rhabditida</taxon>
        <taxon>Tylenchina</taxon>
        <taxon>Panagrolaimomorpha</taxon>
        <taxon>Panagrolaimoidea</taxon>
        <taxon>Panagrolaimidae</taxon>
        <taxon>Panagrolaimus</taxon>
    </lineage>
</organism>
<dbReference type="WBParaSite" id="ES5_v2.g30056.t1">
    <property type="protein sequence ID" value="ES5_v2.g30056.t1"/>
    <property type="gene ID" value="ES5_v2.g30056"/>
</dbReference>
<reference evidence="2" key="1">
    <citation type="submission" date="2022-11" db="UniProtKB">
        <authorList>
            <consortium name="WormBaseParasite"/>
        </authorList>
    </citation>
    <scope>IDENTIFICATION</scope>
</reference>
<proteinExistence type="predicted"/>
<accession>A0AC34GK90</accession>
<dbReference type="Proteomes" id="UP000887579">
    <property type="component" value="Unplaced"/>
</dbReference>
<evidence type="ECO:0000313" key="2">
    <source>
        <dbReference type="WBParaSite" id="ES5_v2.g30056.t1"/>
    </source>
</evidence>
<evidence type="ECO:0000313" key="1">
    <source>
        <dbReference type="Proteomes" id="UP000887579"/>
    </source>
</evidence>
<protein>
    <submittedName>
        <fullName evidence="2">Uncharacterized protein</fullName>
    </submittedName>
</protein>
<sequence length="166" mass="19567">MDFDQSMVSATSGETSRKVVEDLIWLRNDCEKRCLYETALWAEECIVFQSEEVVDGVSFICDEKSTTFSTMIEVKTRFIKSLILNKEYHRAIFHAEKFPEPLSPHHAFLLYFSKYMACLEKQAQECPDKPEYALNRDDVITPQLSRKIQLLKFEAEESFDCWMYYL</sequence>